<dbReference type="Proteomes" id="UP001216674">
    <property type="component" value="Unassembled WGS sequence"/>
</dbReference>
<name>A0ABT6AZ36_9BURK</name>
<evidence type="ECO:0000313" key="2">
    <source>
        <dbReference type="Proteomes" id="UP001216674"/>
    </source>
</evidence>
<proteinExistence type="predicted"/>
<keyword evidence="2" id="KW-1185">Reference proteome</keyword>
<reference evidence="1 2" key="1">
    <citation type="submission" date="2023-03" db="EMBL/GenBank/DDBJ databases">
        <title>Draft assemblies of triclosan tolerant bacteria isolated from returned activated sludge.</title>
        <authorList>
            <person name="Van Hamelsveld S."/>
        </authorList>
    </citation>
    <scope>NUCLEOTIDE SEQUENCE [LARGE SCALE GENOMIC DNA]</scope>
    <source>
        <strain evidence="1 2">GW210010_S58</strain>
    </source>
</reference>
<evidence type="ECO:0000313" key="1">
    <source>
        <dbReference type="EMBL" id="MDF3837875.1"/>
    </source>
</evidence>
<dbReference type="EMBL" id="JARJLM010000542">
    <property type="protein sequence ID" value="MDF3837875.1"/>
    <property type="molecule type" value="Genomic_DNA"/>
</dbReference>
<accession>A0ABT6AZ36</accession>
<dbReference type="RefSeq" id="WP_276267961.1">
    <property type="nucleotide sequence ID" value="NZ_JARJLM010000542.1"/>
</dbReference>
<gene>
    <name evidence="1" type="ORF">P3W85_33815</name>
</gene>
<comment type="caution">
    <text evidence="1">The sequence shown here is derived from an EMBL/GenBank/DDBJ whole genome shotgun (WGS) entry which is preliminary data.</text>
</comment>
<organism evidence="1 2">
    <name type="scientific">Cupriavidus basilensis</name>
    <dbReference type="NCBI Taxonomy" id="68895"/>
    <lineage>
        <taxon>Bacteria</taxon>
        <taxon>Pseudomonadati</taxon>
        <taxon>Pseudomonadota</taxon>
        <taxon>Betaproteobacteria</taxon>
        <taxon>Burkholderiales</taxon>
        <taxon>Burkholderiaceae</taxon>
        <taxon>Cupriavidus</taxon>
    </lineage>
</organism>
<sequence>MTGNIMCQIEGDDLVIIDTAKVRLAECKTDDDCGRVYHQVRERFKTFSLGQQRRDIALRNDELSKADQSVHGRL</sequence>
<protein>
    <submittedName>
        <fullName evidence="1">Uncharacterized protein</fullName>
    </submittedName>
</protein>